<dbReference type="InterPro" id="IPR050312">
    <property type="entry name" value="IolE/XylAMocC-like"/>
</dbReference>
<reference evidence="3 4" key="1">
    <citation type="journal article" date="2012" name="Genome Biol.">
        <title>Genome and low-iron response of an oceanic diatom adapted to chronic iron limitation.</title>
        <authorList>
            <person name="Lommer M."/>
            <person name="Specht M."/>
            <person name="Roy A.S."/>
            <person name="Kraemer L."/>
            <person name="Andreson R."/>
            <person name="Gutowska M.A."/>
            <person name="Wolf J."/>
            <person name="Bergner S.V."/>
            <person name="Schilhabel M.B."/>
            <person name="Klostermeier U.C."/>
            <person name="Beiko R.G."/>
            <person name="Rosenstiel P."/>
            <person name="Hippler M."/>
            <person name="Laroche J."/>
        </authorList>
    </citation>
    <scope>NUCLEOTIDE SEQUENCE [LARGE SCALE GENOMIC DNA]</scope>
    <source>
        <strain evidence="3 4">CCMP1005</strain>
    </source>
</reference>
<dbReference type="InterPro" id="IPR036237">
    <property type="entry name" value="Xyl_isomerase-like_sf"/>
</dbReference>
<dbReference type="InterPro" id="IPR013022">
    <property type="entry name" value="Xyl_isomerase-like_TIM-brl"/>
</dbReference>
<evidence type="ECO:0000259" key="2">
    <source>
        <dbReference type="Pfam" id="PF01261"/>
    </source>
</evidence>
<protein>
    <recommendedName>
        <fullName evidence="2">Xylose isomerase-like TIM barrel domain-containing protein</fullName>
    </recommendedName>
</protein>
<dbReference type="EMBL" id="AGNL01040888">
    <property type="protein sequence ID" value="EJK51854.1"/>
    <property type="molecule type" value="Genomic_DNA"/>
</dbReference>
<dbReference type="Proteomes" id="UP000266841">
    <property type="component" value="Unassembled WGS sequence"/>
</dbReference>
<dbReference type="SUPFAM" id="SSF51658">
    <property type="entry name" value="Xylose isomerase-like"/>
    <property type="match status" value="1"/>
</dbReference>
<feature type="domain" description="Xylose isomerase-like TIM barrel" evidence="2">
    <location>
        <begin position="58"/>
        <end position="301"/>
    </location>
</feature>
<accession>K0RHT7</accession>
<evidence type="ECO:0000313" key="3">
    <source>
        <dbReference type="EMBL" id="EJK51854.1"/>
    </source>
</evidence>
<keyword evidence="4" id="KW-1185">Reference proteome</keyword>
<feature type="compositionally biased region" description="Gly residues" evidence="1">
    <location>
        <begin position="462"/>
        <end position="474"/>
    </location>
</feature>
<gene>
    <name evidence="3" type="ORF">THAOC_28935</name>
</gene>
<dbReference type="eggNOG" id="ENOG502S20S">
    <property type="taxonomic scope" value="Eukaryota"/>
</dbReference>
<evidence type="ECO:0000313" key="4">
    <source>
        <dbReference type="Proteomes" id="UP000266841"/>
    </source>
</evidence>
<name>K0RHT7_THAOC</name>
<feature type="compositionally biased region" description="Acidic residues" evidence="1">
    <location>
        <begin position="450"/>
        <end position="461"/>
    </location>
</feature>
<feature type="non-terminal residue" evidence="3">
    <location>
        <position position="1"/>
    </location>
</feature>
<feature type="compositionally biased region" description="Basic and acidic residues" evidence="1">
    <location>
        <begin position="423"/>
        <end position="435"/>
    </location>
</feature>
<feature type="compositionally biased region" description="Gly residues" evidence="1">
    <location>
        <begin position="1"/>
        <end position="11"/>
    </location>
</feature>
<dbReference type="PANTHER" id="PTHR12110">
    <property type="entry name" value="HYDROXYPYRUVATE ISOMERASE"/>
    <property type="match status" value="1"/>
</dbReference>
<dbReference type="AlphaFoldDB" id="K0RHT7"/>
<proteinExistence type="predicted"/>
<feature type="region of interest" description="Disordered" evidence="1">
    <location>
        <begin position="407"/>
        <end position="503"/>
    </location>
</feature>
<dbReference type="OrthoDB" id="415590at2759"/>
<dbReference type="Pfam" id="PF01261">
    <property type="entry name" value="AP_endonuc_2"/>
    <property type="match status" value="1"/>
</dbReference>
<feature type="region of interest" description="Disordered" evidence="1">
    <location>
        <begin position="1"/>
        <end position="28"/>
    </location>
</feature>
<comment type="caution">
    <text evidence="3">The sequence shown here is derived from an EMBL/GenBank/DDBJ whole genome shotgun (WGS) entry which is preliminary data.</text>
</comment>
<sequence>GGGADGDGGDVGDAAPQGRPRPSRDGFPFMFGSRLNSMRDRPDLADGPVLTPRDLVRRQAKARGLDCVDFNYPQHFDGHWSAEEARDCLEGHGLVAGAVCLRYPPRFARGAMNHPDPEMRREAIEMTMAAADAARVLGCDEVVVWSAYDGYDYPFQVDYDEKWEQLVEAFRECCDAYPDIRWSLEYKPTDENTRYFTVPSTGAAVLLVRDVDRTNFGLTLDVGHMLMSGENPGQSIAMAGRHLFGVQLNDGHTRLAAEDGLVFGSVHPGMALEVMWRLRRVGFVGHFYFDTFPQRSDPVAEAELNVRRARMFWDAAEGLDRGEVERIAAEHDAMAALDLVDNSICPVNLSIVLKVESSLHAACTWGASGPAVHVMLDACPGAAERKDFPLEPAPPLRVLLGGVCRHRRGTPEGVPPGGMAEEPPGKRDRRHRPEAEPPQQEGGVALLEGNDGEAPEEEEGGGAEQGRVGGGGRQPGVAGCNGEIEPVEKRDIGTGGTRDYYPERPIRPLRETLDRFVPLAEVFSDCCIG</sequence>
<evidence type="ECO:0000256" key="1">
    <source>
        <dbReference type="SAM" id="MobiDB-lite"/>
    </source>
</evidence>
<dbReference type="Gene3D" id="3.20.20.150">
    <property type="entry name" value="Divalent-metal-dependent TIM barrel enzymes"/>
    <property type="match status" value="1"/>
</dbReference>
<organism evidence="3 4">
    <name type="scientific">Thalassiosira oceanica</name>
    <name type="common">Marine diatom</name>
    <dbReference type="NCBI Taxonomy" id="159749"/>
    <lineage>
        <taxon>Eukaryota</taxon>
        <taxon>Sar</taxon>
        <taxon>Stramenopiles</taxon>
        <taxon>Ochrophyta</taxon>
        <taxon>Bacillariophyta</taxon>
        <taxon>Coscinodiscophyceae</taxon>
        <taxon>Thalassiosirophycidae</taxon>
        <taxon>Thalassiosirales</taxon>
        <taxon>Thalassiosiraceae</taxon>
        <taxon>Thalassiosira</taxon>
    </lineage>
</organism>